<evidence type="ECO:0000313" key="4">
    <source>
        <dbReference type="Proteomes" id="UP001168877"/>
    </source>
</evidence>
<comment type="caution">
    <text evidence="3">The sequence shown here is derived from an EMBL/GenBank/DDBJ whole genome shotgun (WGS) entry which is preliminary data.</text>
</comment>
<dbReference type="AlphaFoldDB" id="A0AA39SPY9"/>
<feature type="domain" description="Reverse transcriptase Ty1/copia-type" evidence="2">
    <location>
        <begin position="113"/>
        <end position="160"/>
    </location>
</feature>
<dbReference type="PANTHER" id="PTHR11439">
    <property type="entry name" value="GAG-POL-RELATED RETROTRANSPOSON"/>
    <property type="match status" value="1"/>
</dbReference>
<dbReference type="InterPro" id="IPR043502">
    <property type="entry name" value="DNA/RNA_pol_sf"/>
</dbReference>
<protein>
    <recommendedName>
        <fullName evidence="2">Reverse transcriptase Ty1/copia-type domain-containing protein</fullName>
    </recommendedName>
</protein>
<sequence>MTMRRRNVLEDDSPLERVVVTPNVGTSNEVTQPSTKVPNLDSNEPAPWVRRLHNKEDVIGDVNEGVRTRRQIANLISFTCYTSQIEPKKVDEALNDEFWVLAMQEELNQFERNEVWTLVPRPKTTNVIGTKWIFRNKSDEDGNIVRNKARLVVQGYSQIEVQIAPNGRQSAFLNGFLQEEVFVEQPKGFVDAHHPNHVYRLKKALYGLKQALRAWYERLTQFLVDNNYTRGSVDKTLFIKRDNDELFIAQIYVDDIVFSSNNNTKVQQFVDVMSHEFEMSLVGELSYFLGLQIRQMNNGIFITQAKYAKNLVKKFGLEKAKHCDTPMSTTLKLSKDASGKSVEQTLYRGMIGSLLYLTASRPDISFSVGVCARYQADPKESHLSSVKRIISM</sequence>
<proteinExistence type="predicted"/>
<gene>
    <name evidence="3" type="ORF">LWI29_026251</name>
</gene>
<dbReference type="EMBL" id="JAUESC010000016">
    <property type="protein sequence ID" value="KAK0594668.1"/>
    <property type="molecule type" value="Genomic_DNA"/>
</dbReference>
<evidence type="ECO:0000313" key="3">
    <source>
        <dbReference type="EMBL" id="KAK0594668.1"/>
    </source>
</evidence>
<dbReference type="Pfam" id="PF07727">
    <property type="entry name" value="RVT_2"/>
    <property type="match status" value="2"/>
</dbReference>
<keyword evidence="4" id="KW-1185">Reference proteome</keyword>
<evidence type="ECO:0000259" key="2">
    <source>
        <dbReference type="Pfam" id="PF07727"/>
    </source>
</evidence>
<name>A0AA39SPY9_ACESA</name>
<dbReference type="Proteomes" id="UP001168877">
    <property type="component" value="Unassembled WGS sequence"/>
</dbReference>
<evidence type="ECO:0000256" key="1">
    <source>
        <dbReference type="SAM" id="MobiDB-lite"/>
    </source>
</evidence>
<reference evidence="3" key="2">
    <citation type="submission" date="2023-06" db="EMBL/GenBank/DDBJ databases">
        <authorList>
            <person name="Swenson N.G."/>
            <person name="Wegrzyn J.L."/>
            <person name="Mcevoy S.L."/>
        </authorList>
    </citation>
    <scope>NUCLEOTIDE SEQUENCE</scope>
    <source>
        <strain evidence="3">NS2018</strain>
        <tissue evidence="3">Leaf</tissue>
    </source>
</reference>
<dbReference type="SUPFAM" id="SSF56672">
    <property type="entry name" value="DNA/RNA polymerases"/>
    <property type="match status" value="1"/>
</dbReference>
<accession>A0AA39SPY9</accession>
<feature type="domain" description="Reverse transcriptase Ty1/copia-type" evidence="2">
    <location>
        <begin position="169"/>
        <end position="328"/>
    </location>
</feature>
<dbReference type="InterPro" id="IPR013103">
    <property type="entry name" value="RVT_2"/>
</dbReference>
<feature type="compositionally biased region" description="Polar residues" evidence="1">
    <location>
        <begin position="24"/>
        <end position="42"/>
    </location>
</feature>
<organism evidence="3 4">
    <name type="scientific">Acer saccharum</name>
    <name type="common">Sugar maple</name>
    <dbReference type="NCBI Taxonomy" id="4024"/>
    <lineage>
        <taxon>Eukaryota</taxon>
        <taxon>Viridiplantae</taxon>
        <taxon>Streptophyta</taxon>
        <taxon>Embryophyta</taxon>
        <taxon>Tracheophyta</taxon>
        <taxon>Spermatophyta</taxon>
        <taxon>Magnoliopsida</taxon>
        <taxon>eudicotyledons</taxon>
        <taxon>Gunneridae</taxon>
        <taxon>Pentapetalae</taxon>
        <taxon>rosids</taxon>
        <taxon>malvids</taxon>
        <taxon>Sapindales</taxon>
        <taxon>Sapindaceae</taxon>
        <taxon>Hippocastanoideae</taxon>
        <taxon>Acereae</taxon>
        <taxon>Acer</taxon>
    </lineage>
</organism>
<feature type="region of interest" description="Disordered" evidence="1">
    <location>
        <begin position="24"/>
        <end position="44"/>
    </location>
</feature>
<dbReference type="PANTHER" id="PTHR11439:SF486">
    <property type="entry name" value="RLK (RECEPTOR-LIKE KINASE) PROTEIN, PUTATIVE-RELATED"/>
    <property type="match status" value="1"/>
</dbReference>
<reference evidence="3" key="1">
    <citation type="journal article" date="2022" name="Plant J.">
        <title>Strategies of tolerance reflected in two North American maple genomes.</title>
        <authorList>
            <person name="McEvoy S.L."/>
            <person name="Sezen U.U."/>
            <person name="Trouern-Trend A."/>
            <person name="McMahon S.M."/>
            <person name="Schaberg P.G."/>
            <person name="Yang J."/>
            <person name="Wegrzyn J.L."/>
            <person name="Swenson N.G."/>
        </authorList>
    </citation>
    <scope>NUCLEOTIDE SEQUENCE</scope>
    <source>
        <strain evidence="3">NS2018</strain>
    </source>
</reference>